<keyword evidence="2" id="KW-1185">Reference proteome</keyword>
<protein>
    <submittedName>
        <fullName evidence="1">Uncharacterized protein</fullName>
    </submittedName>
</protein>
<name>A0A4C1ZX07_EUMVA</name>
<evidence type="ECO:0000313" key="2">
    <source>
        <dbReference type="Proteomes" id="UP000299102"/>
    </source>
</evidence>
<accession>A0A4C1ZX07</accession>
<dbReference type="EMBL" id="BGZK01002183">
    <property type="protein sequence ID" value="GBP91574.1"/>
    <property type="molecule type" value="Genomic_DNA"/>
</dbReference>
<gene>
    <name evidence="1" type="ORF">EVAR_62152_1</name>
</gene>
<sequence length="115" mass="13045">MIMHLMHDHAFDKVAKLRSAKRSAKLTPPIDYANKCSPYLLPEDRNSAVAARCFALTHQKRNMCDIAILLATSGRVFARSNPIIAAITALFRVPRRIETTIDNRRINQEMHVNFG</sequence>
<organism evidence="1 2">
    <name type="scientific">Eumeta variegata</name>
    <name type="common">Bagworm moth</name>
    <name type="synonym">Eumeta japonica</name>
    <dbReference type="NCBI Taxonomy" id="151549"/>
    <lineage>
        <taxon>Eukaryota</taxon>
        <taxon>Metazoa</taxon>
        <taxon>Ecdysozoa</taxon>
        <taxon>Arthropoda</taxon>
        <taxon>Hexapoda</taxon>
        <taxon>Insecta</taxon>
        <taxon>Pterygota</taxon>
        <taxon>Neoptera</taxon>
        <taxon>Endopterygota</taxon>
        <taxon>Lepidoptera</taxon>
        <taxon>Glossata</taxon>
        <taxon>Ditrysia</taxon>
        <taxon>Tineoidea</taxon>
        <taxon>Psychidae</taxon>
        <taxon>Oiketicinae</taxon>
        <taxon>Eumeta</taxon>
    </lineage>
</organism>
<comment type="caution">
    <text evidence="1">The sequence shown here is derived from an EMBL/GenBank/DDBJ whole genome shotgun (WGS) entry which is preliminary data.</text>
</comment>
<dbReference type="Proteomes" id="UP000299102">
    <property type="component" value="Unassembled WGS sequence"/>
</dbReference>
<reference evidence="1 2" key="1">
    <citation type="journal article" date="2019" name="Commun. Biol.">
        <title>The bagworm genome reveals a unique fibroin gene that provides high tensile strength.</title>
        <authorList>
            <person name="Kono N."/>
            <person name="Nakamura H."/>
            <person name="Ohtoshi R."/>
            <person name="Tomita M."/>
            <person name="Numata K."/>
            <person name="Arakawa K."/>
        </authorList>
    </citation>
    <scope>NUCLEOTIDE SEQUENCE [LARGE SCALE GENOMIC DNA]</scope>
</reference>
<dbReference type="AlphaFoldDB" id="A0A4C1ZX07"/>
<proteinExistence type="predicted"/>
<evidence type="ECO:0000313" key="1">
    <source>
        <dbReference type="EMBL" id="GBP91574.1"/>
    </source>
</evidence>